<keyword evidence="3" id="KW-1185">Reference proteome</keyword>
<accession>A0ABT2TPJ7</accession>
<dbReference type="EMBL" id="JAOQJL010000002">
    <property type="protein sequence ID" value="MCU6764140.1"/>
    <property type="molecule type" value="Genomic_DNA"/>
</dbReference>
<organism evidence="2 3">
    <name type="scientific">Blautia ammoniilytica</name>
    <dbReference type="NCBI Taxonomy" id="2981782"/>
    <lineage>
        <taxon>Bacteria</taxon>
        <taxon>Bacillati</taxon>
        <taxon>Bacillota</taxon>
        <taxon>Clostridia</taxon>
        <taxon>Lachnospirales</taxon>
        <taxon>Lachnospiraceae</taxon>
        <taxon>Blautia</taxon>
    </lineage>
</organism>
<protein>
    <submittedName>
        <fullName evidence="2">U32 family peptidase</fullName>
    </submittedName>
</protein>
<dbReference type="PANTHER" id="PTHR30217:SF10">
    <property type="entry name" value="23S RRNA 5-HYDROXYCYTIDINE C2501 SYNTHASE"/>
    <property type="match status" value="1"/>
</dbReference>
<comment type="caution">
    <text evidence="2">The sequence shown here is derived from an EMBL/GenBank/DDBJ whole genome shotgun (WGS) entry which is preliminary data.</text>
</comment>
<reference evidence="2 3" key="1">
    <citation type="journal article" date="2021" name="ISME Commun">
        <title>Automated analysis of genomic sequences facilitates high-throughput and comprehensive description of bacteria.</title>
        <authorList>
            <person name="Hitch T.C.A."/>
        </authorList>
    </citation>
    <scope>NUCLEOTIDE SEQUENCE [LARGE SCALE GENOMIC DNA]</scope>
    <source>
        <strain evidence="2 3">Sanger_23</strain>
    </source>
</reference>
<gene>
    <name evidence="2" type="ORF">OCV61_01790</name>
</gene>
<dbReference type="InterPro" id="IPR051454">
    <property type="entry name" value="RNA/ubiquinone_mod_enzymes"/>
</dbReference>
<evidence type="ECO:0000259" key="1">
    <source>
        <dbReference type="Pfam" id="PF12392"/>
    </source>
</evidence>
<dbReference type="PANTHER" id="PTHR30217">
    <property type="entry name" value="PEPTIDASE U32 FAMILY"/>
    <property type="match status" value="1"/>
</dbReference>
<dbReference type="InterPro" id="IPR020988">
    <property type="entry name" value="Pept_U32_collagenase"/>
</dbReference>
<dbReference type="Proteomes" id="UP001652409">
    <property type="component" value="Unassembled WGS sequence"/>
</dbReference>
<dbReference type="Pfam" id="PF12392">
    <property type="entry name" value="DUF3656"/>
    <property type="match status" value="1"/>
</dbReference>
<evidence type="ECO:0000313" key="2">
    <source>
        <dbReference type="EMBL" id="MCU6764140.1"/>
    </source>
</evidence>
<dbReference type="Pfam" id="PF01136">
    <property type="entry name" value="Peptidase_U32"/>
    <property type="match status" value="1"/>
</dbReference>
<dbReference type="InterPro" id="IPR001539">
    <property type="entry name" value="Peptidase_U32"/>
</dbReference>
<sequence length="733" mass="82516">MGQDRKIELLAPAGSYQGFEAALGAGADAVYVGGTRFGARAYARNFSDEELLQAIDTAHIYGKKLYLTVNTLLKNKELYEELIPYLQPFYQAGLDGVIIQDFGVFTALKEAFPLLHLHASTQMAVTGPKGMRFLEQQGAVRVVAARELTLKELEKMHQESNLEIEAFVHGALCYSYSGQCLMSSILGGRSGNRGRCAQPCRLPYDTSLDGRKNYKGKGQMCPLSLKDICTIEILPEILEAGVTSLKIEGRMKQPEYTAGVTAVYRKYLDLLEKNGKESYHVEEKDRKYLLDLFNRGGSCTGYYKMQGGPSMMAFSNEKKTGEVSLNLRKSKEKIYGNLILFPGSPVILEITCQGKKVTVSGGEVQYARNNPMAQERIRQQMEKLGNTPFVWGDLKIQMEDSIFVPMSALNQIRRDALTKLQEELLKPYRRSLTGKLPSALTDSQKSIFHSPGISVSCEDRDTAQALLKTGGFQGMYLPFDLMEFFLDKGVRAGISMYLALPYITRGQMPDIVQEKIPGWLAKGMKGFLVRNLESYAMLSEMGYGEKCRIDHTLYTWNNQAVDFWRAQKVLGNTVPLELNQGELGHRDNQGSEMLVYGYLPLMYSAQCVRRNVYSCKKTDCTQQKIKKDRADVYLKDRYENLFPVVCECDPWKTGNTEKNLPCYNIIYNTLPFGLLKESRQVKNLGIDSVRLSFTMESPGEAVHILKDFTAAYRDGQDVPDRKFTKGHFKRGAQ</sequence>
<feature type="domain" description="Peptidase U32 collagenase" evidence="1">
    <location>
        <begin position="330"/>
        <end position="424"/>
    </location>
</feature>
<name>A0ABT2TPJ7_9FIRM</name>
<dbReference type="PROSITE" id="PS01276">
    <property type="entry name" value="PEPTIDASE_U32"/>
    <property type="match status" value="1"/>
</dbReference>
<dbReference type="RefSeq" id="WP_158420357.1">
    <property type="nucleotide sequence ID" value="NZ_JAOQJL010000002.1"/>
</dbReference>
<evidence type="ECO:0000313" key="3">
    <source>
        <dbReference type="Proteomes" id="UP001652409"/>
    </source>
</evidence>
<proteinExistence type="predicted"/>